<protein>
    <recommendedName>
        <fullName evidence="4">AMP-activated protein kinase glycogen-binding domain-containing protein</fullName>
    </recommendedName>
</protein>
<proteinExistence type="predicted"/>
<dbReference type="InterPro" id="IPR013783">
    <property type="entry name" value="Ig-like_fold"/>
</dbReference>
<organism evidence="2 3">
    <name type="scientific">Streblomastix strix</name>
    <dbReference type="NCBI Taxonomy" id="222440"/>
    <lineage>
        <taxon>Eukaryota</taxon>
        <taxon>Metamonada</taxon>
        <taxon>Preaxostyla</taxon>
        <taxon>Oxymonadida</taxon>
        <taxon>Streblomastigidae</taxon>
        <taxon>Streblomastix</taxon>
    </lineage>
</organism>
<evidence type="ECO:0000313" key="3">
    <source>
        <dbReference type="Proteomes" id="UP000324800"/>
    </source>
</evidence>
<evidence type="ECO:0000313" key="2">
    <source>
        <dbReference type="EMBL" id="KAA6368946.1"/>
    </source>
</evidence>
<evidence type="ECO:0008006" key="4">
    <source>
        <dbReference type="Google" id="ProtNLM"/>
    </source>
</evidence>
<sequence length="257" mass="30029">MPKFEVIFPNAKGTNKVECCGSWDCWETQTQLHLDQVRNLWVQDLVLECGQFEVKFLRNAYDWVVTDLLAIRPAYGIEGPANIITVHKKHSDEQTSGTSLTTFPSLGSDLNSSQNQQFDKSTKSELIFYIRRDKRERSSQRQSRNNSRHSHNSSEDTKTKSKHRSQHHSKHKHSHILNNKNKTNENLEGEQLTQVPQLPTDNAQQNDLQANEVESMESDECVSNSRCCCLYFFIKKWKRKTQTKEHKLFQFSYMNYQ</sequence>
<reference evidence="2 3" key="1">
    <citation type="submission" date="2019-03" db="EMBL/GenBank/DDBJ databases">
        <title>Single cell metagenomics reveals metabolic interactions within the superorganism composed of flagellate Streblomastix strix and complex community of Bacteroidetes bacteria on its surface.</title>
        <authorList>
            <person name="Treitli S.C."/>
            <person name="Kolisko M."/>
            <person name="Husnik F."/>
            <person name="Keeling P."/>
            <person name="Hampl V."/>
        </authorList>
    </citation>
    <scope>NUCLEOTIDE SEQUENCE [LARGE SCALE GENOMIC DNA]</scope>
    <source>
        <strain evidence="2">ST1C</strain>
    </source>
</reference>
<dbReference type="EMBL" id="SNRW01016846">
    <property type="protein sequence ID" value="KAA6368946.1"/>
    <property type="molecule type" value="Genomic_DNA"/>
</dbReference>
<comment type="caution">
    <text evidence="2">The sequence shown here is derived from an EMBL/GenBank/DDBJ whole genome shotgun (WGS) entry which is preliminary data.</text>
</comment>
<feature type="region of interest" description="Disordered" evidence="1">
    <location>
        <begin position="89"/>
        <end position="119"/>
    </location>
</feature>
<dbReference type="SUPFAM" id="SSF81296">
    <property type="entry name" value="E set domains"/>
    <property type="match status" value="1"/>
</dbReference>
<feature type="compositionally biased region" description="Polar residues" evidence="1">
    <location>
        <begin position="94"/>
        <end position="119"/>
    </location>
</feature>
<evidence type="ECO:0000256" key="1">
    <source>
        <dbReference type="SAM" id="MobiDB-lite"/>
    </source>
</evidence>
<feature type="compositionally biased region" description="Basic residues" evidence="1">
    <location>
        <begin position="160"/>
        <end position="175"/>
    </location>
</feature>
<gene>
    <name evidence="2" type="ORF">EZS28_035528</name>
</gene>
<dbReference type="Proteomes" id="UP000324800">
    <property type="component" value="Unassembled WGS sequence"/>
</dbReference>
<feature type="region of interest" description="Disordered" evidence="1">
    <location>
        <begin position="131"/>
        <end position="180"/>
    </location>
</feature>
<dbReference type="Gene3D" id="2.60.40.10">
    <property type="entry name" value="Immunoglobulins"/>
    <property type="match status" value="1"/>
</dbReference>
<accession>A0A5J4UDR7</accession>
<dbReference type="AlphaFoldDB" id="A0A5J4UDR7"/>
<name>A0A5J4UDR7_9EUKA</name>
<dbReference type="InterPro" id="IPR014756">
    <property type="entry name" value="Ig_E-set"/>
</dbReference>